<dbReference type="Proteomes" id="UP000280586">
    <property type="component" value="Chromosome"/>
</dbReference>
<dbReference type="GO" id="GO:0005737">
    <property type="term" value="C:cytoplasm"/>
    <property type="evidence" value="ECO:0007669"/>
    <property type="project" value="TreeGrafter"/>
</dbReference>
<evidence type="ECO:0000256" key="3">
    <source>
        <dbReference type="ARBA" id="ARBA00022723"/>
    </source>
</evidence>
<dbReference type="PANTHER" id="PTHR13932">
    <property type="entry name" value="COPROPORPHYRINIGEN III OXIDASE"/>
    <property type="match status" value="1"/>
</dbReference>
<dbReference type="PROSITE" id="PS51918">
    <property type="entry name" value="RADICAL_SAM"/>
    <property type="match status" value="1"/>
</dbReference>
<dbReference type="PANTHER" id="PTHR13932:SF5">
    <property type="entry name" value="RADICAL S-ADENOSYL METHIONINE DOMAIN-CONTAINING PROTEIN 1, MITOCHONDRIAL"/>
    <property type="match status" value="1"/>
</dbReference>
<feature type="domain" description="Radical SAM core" evidence="6">
    <location>
        <begin position="27"/>
        <end position="251"/>
    </location>
</feature>
<dbReference type="EMBL" id="CP099799">
    <property type="protein sequence ID" value="USR99841.1"/>
    <property type="molecule type" value="Genomic_DNA"/>
</dbReference>
<sequence length="413" mass="47662">MVTNIFRIIATRSFKAISFTNKIEEMDSNMKELGLYVHIPFCEKLCPFCPYNKVEFDKNLANEYKDALIKEIENMGVFYGEKNITSVYFGGGTPALMIDSLGEIIKALKYNFNIKANIGIELHPRDINEIMLRSLIDIGFDMVSIGIQSFNKDNLKTLGREYINGAEKINLVKNAGFKVIDVDLIFGIKGQTKENLIEDFEIAIKNGATQVSTYPFIDFSYAKNKSKPMGKYEKKELLQSLESISENLGLKRTSVWTFGKEGISKYSSITRDSYIGFGPSAATLTNNYFKINTFSVPEYIKVMDTKLTATSLTMDFTKRVRALYWGFWNAYTLEFNSKSFKDLFNEDLDKFFKIELFLARVLGMIEKIDSGYKLTKRGTYIYHLLEQHYTHQYIDKTWRICSNEPWPKEIKLY</sequence>
<dbReference type="InterPro" id="IPR034505">
    <property type="entry name" value="Coproporphyrinogen-III_oxidase"/>
</dbReference>
<keyword evidence="5" id="KW-0411">Iron-sulfur</keyword>
<dbReference type="InterPro" id="IPR058240">
    <property type="entry name" value="rSAM_sf"/>
</dbReference>
<dbReference type="KEGG" id="csep:CP523_01720"/>
<dbReference type="InterPro" id="IPR007197">
    <property type="entry name" value="rSAM"/>
</dbReference>
<keyword evidence="10" id="KW-1185">Reference proteome</keyword>
<dbReference type="GO" id="GO:0003824">
    <property type="term" value="F:catalytic activity"/>
    <property type="evidence" value="ECO:0007669"/>
    <property type="project" value="InterPro"/>
</dbReference>
<dbReference type="GO" id="GO:0006779">
    <property type="term" value="P:porphyrin-containing compound biosynthetic process"/>
    <property type="evidence" value="ECO:0007669"/>
    <property type="project" value="TreeGrafter"/>
</dbReference>
<accession>A0A9N7JII7</accession>
<dbReference type="AlphaFoldDB" id="A0A9N7JII7"/>
<evidence type="ECO:0000313" key="9">
    <source>
        <dbReference type="Proteomes" id="UP000280586"/>
    </source>
</evidence>
<dbReference type="EMBL" id="CP023671">
    <property type="protein sequence ID" value="AYE33268.1"/>
    <property type="molecule type" value="Genomic_DNA"/>
</dbReference>
<dbReference type="GO" id="GO:0051539">
    <property type="term" value="F:4 iron, 4 sulfur cluster binding"/>
    <property type="evidence" value="ECO:0007669"/>
    <property type="project" value="TreeGrafter"/>
</dbReference>
<evidence type="ECO:0000259" key="6">
    <source>
        <dbReference type="PROSITE" id="PS51918"/>
    </source>
</evidence>
<organism evidence="7 9">
    <name type="scientific">Clostridium septicum</name>
    <dbReference type="NCBI Taxonomy" id="1504"/>
    <lineage>
        <taxon>Bacteria</taxon>
        <taxon>Bacillati</taxon>
        <taxon>Bacillota</taxon>
        <taxon>Clostridia</taxon>
        <taxon>Eubacteriales</taxon>
        <taxon>Clostridiaceae</taxon>
        <taxon>Clostridium</taxon>
    </lineage>
</organism>
<dbReference type="SFLD" id="SFLDG01065">
    <property type="entry name" value="anaerobic_coproporphyrinogen-I"/>
    <property type="match status" value="1"/>
</dbReference>
<evidence type="ECO:0000313" key="8">
    <source>
        <dbReference type="EMBL" id="USR99841.1"/>
    </source>
</evidence>
<dbReference type="GeneID" id="303559395"/>
<gene>
    <name evidence="7" type="ORF">CP523_01720</name>
    <name evidence="8" type="ORF">NH397_10040</name>
</gene>
<evidence type="ECO:0000313" key="10">
    <source>
        <dbReference type="Proteomes" id="UP001055437"/>
    </source>
</evidence>
<dbReference type="InterPro" id="IPR006638">
    <property type="entry name" value="Elp3/MiaA/NifB-like_rSAM"/>
</dbReference>
<evidence type="ECO:0000256" key="1">
    <source>
        <dbReference type="ARBA" id="ARBA00017228"/>
    </source>
</evidence>
<evidence type="ECO:0000256" key="4">
    <source>
        <dbReference type="ARBA" id="ARBA00023004"/>
    </source>
</evidence>
<evidence type="ECO:0000256" key="2">
    <source>
        <dbReference type="ARBA" id="ARBA00022691"/>
    </source>
</evidence>
<dbReference type="SUPFAM" id="SSF102114">
    <property type="entry name" value="Radical SAM enzymes"/>
    <property type="match status" value="1"/>
</dbReference>
<proteinExistence type="predicted"/>
<dbReference type="RefSeq" id="WP_120140441.1">
    <property type="nucleotide sequence ID" value="NZ_CP023671.1"/>
</dbReference>
<keyword evidence="3" id="KW-0479">Metal-binding</keyword>
<reference evidence="7 9" key="1">
    <citation type="submission" date="2017-09" db="EMBL/GenBank/DDBJ databases">
        <authorList>
            <person name="Thomas P."/>
            <person name="Seyboldt C."/>
        </authorList>
    </citation>
    <scope>NUCLEOTIDE SEQUENCE [LARGE SCALE GENOMIC DNA]</scope>
    <source>
        <strain evidence="7 9">DSM 7534</strain>
    </source>
</reference>
<evidence type="ECO:0000256" key="5">
    <source>
        <dbReference type="ARBA" id="ARBA00023014"/>
    </source>
</evidence>
<reference evidence="8" key="2">
    <citation type="submission" date="2022-06" db="EMBL/GenBank/DDBJ databases">
        <authorList>
            <person name="Holder M.E."/>
            <person name="Ajami N.J."/>
            <person name="Petrosino J.F."/>
        </authorList>
    </citation>
    <scope>NUCLEOTIDE SEQUENCE</scope>
    <source>
        <strain evidence="8">RMA 8861</strain>
    </source>
</reference>
<dbReference type="Gene3D" id="3.20.20.70">
    <property type="entry name" value="Aldolase class I"/>
    <property type="match status" value="1"/>
</dbReference>
<dbReference type="SFLD" id="SFLDS00029">
    <property type="entry name" value="Radical_SAM"/>
    <property type="match status" value="1"/>
</dbReference>
<dbReference type="Pfam" id="PF04055">
    <property type="entry name" value="Radical_SAM"/>
    <property type="match status" value="1"/>
</dbReference>
<dbReference type="GO" id="GO:0046872">
    <property type="term" value="F:metal ion binding"/>
    <property type="evidence" value="ECO:0007669"/>
    <property type="project" value="UniProtKB-KW"/>
</dbReference>
<dbReference type="InterPro" id="IPR013785">
    <property type="entry name" value="Aldolase_TIM"/>
</dbReference>
<dbReference type="Proteomes" id="UP001055437">
    <property type="component" value="Chromosome"/>
</dbReference>
<keyword evidence="4" id="KW-0408">Iron</keyword>
<dbReference type="SMART" id="SM00729">
    <property type="entry name" value="Elp3"/>
    <property type="match status" value="1"/>
</dbReference>
<keyword evidence="2" id="KW-0949">S-adenosyl-L-methionine</keyword>
<name>A0A9N7JII7_CLOSE</name>
<protein>
    <recommendedName>
        <fullName evidence="1">Heme chaperone HemW</fullName>
    </recommendedName>
</protein>
<evidence type="ECO:0000313" key="7">
    <source>
        <dbReference type="EMBL" id="AYE33268.1"/>
    </source>
</evidence>